<dbReference type="InterPro" id="IPR032675">
    <property type="entry name" value="LRR_dom_sf"/>
</dbReference>
<accession>A8P682</accession>
<dbReference type="RefSeq" id="XP_001839100.1">
    <property type="nucleotide sequence ID" value="XM_001839048.1"/>
</dbReference>
<dbReference type="Proteomes" id="UP000001861">
    <property type="component" value="Unassembled WGS sequence"/>
</dbReference>
<dbReference type="GeneID" id="6015704"/>
<protein>
    <submittedName>
        <fullName evidence="1">Uncharacterized protein</fullName>
    </submittedName>
</protein>
<dbReference type="Gene3D" id="3.80.10.10">
    <property type="entry name" value="Ribonuclease Inhibitor"/>
    <property type="match status" value="1"/>
</dbReference>
<evidence type="ECO:0000313" key="2">
    <source>
        <dbReference type="Proteomes" id="UP000001861"/>
    </source>
</evidence>
<sequence>MSAFLNYFRQSTKKTDAIPKELSILASEILKNHPIGQTDLWTDPDPALLDSLYVPTDQEIEVTKQNLNKLLTLSRFFSAQTRSDPSFLNGSPVDNKKICAQLDKLIHLNHCILSPIRFLPDEILQEILRYSIPEGDLNCIPPHVTPLAVAAYKPNAPRMRLYRVCRRWQLLLTSAPDIWSTVFIRLGGRTLEPQAVKYLQKTLSYSTPAPLKVTISNPGTRWVDEVYRESKLTELSPFFDVLRESSSRWHDLSVDNIPFLHHIHCLPGHPLPSLQRLKIGVPPWLPQDFNILDDLPDTPSLQAAEVHGDGSLRALEGLTSRNPQLTRVWLTRTYNDPFNTLQPIRALRNLTHLHLTFPVGSLEYHPKDSFTLPHLTTLSLSSKVEILDTIFQTLTCPNLTSLRIHCSHFLYGIKPAKWVSLRTQIINFIAKSGCTQINHLALTNFNTEQLRPLLSGFKNVEMLELTSACYISEQTENNICVQTLDSLRFERPSLSEEEGAWDPILPRLKRFDFSYCDADIYRYCETHHDPNEKFLDVKGLIQLCESRILSRQDQEKGIRDVPVTSLSELRFNLADHNPLSEEDMLLLTSLRYKAKDLGLDFRILFNFGDCAQALIKERQHRVDW</sequence>
<dbReference type="AlphaFoldDB" id="A8P682"/>
<comment type="caution">
    <text evidence="1">The sequence shown here is derived from an EMBL/GenBank/DDBJ whole genome shotgun (WGS) entry which is preliminary data.</text>
</comment>
<keyword evidence="2" id="KW-1185">Reference proteome</keyword>
<gene>
    <name evidence="1" type="ORF">CC1G_08826</name>
</gene>
<dbReference type="OrthoDB" id="2646305at2759"/>
<dbReference type="VEuPathDB" id="FungiDB:CC1G_08826"/>
<dbReference type="KEGG" id="cci:CC1G_08826"/>
<dbReference type="EMBL" id="AACS02000005">
    <property type="protein sequence ID" value="EAU82669.1"/>
    <property type="molecule type" value="Genomic_DNA"/>
</dbReference>
<dbReference type="InParanoid" id="A8P682"/>
<evidence type="ECO:0000313" key="1">
    <source>
        <dbReference type="EMBL" id="EAU82669.1"/>
    </source>
</evidence>
<dbReference type="SUPFAM" id="SSF52047">
    <property type="entry name" value="RNI-like"/>
    <property type="match status" value="1"/>
</dbReference>
<organism evidence="1 2">
    <name type="scientific">Coprinopsis cinerea (strain Okayama-7 / 130 / ATCC MYA-4618 / FGSC 9003)</name>
    <name type="common">Inky cap fungus</name>
    <name type="synonym">Hormographiella aspergillata</name>
    <dbReference type="NCBI Taxonomy" id="240176"/>
    <lineage>
        <taxon>Eukaryota</taxon>
        <taxon>Fungi</taxon>
        <taxon>Dikarya</taxon>
        <taxon>Basidiomycota</taxon>
        <taxon>Agaricomycotina</taxon>
        <taxon>Agaricomycetes</taxon>
        <taxon>Agaricomycetidae</taxon>
        <taxon>Agaricales</taxon>
        <taxon>Agaricineae</taxon>
        <taxon>Psathyrellaceae</taxon>
        <taxon>Coprinopsis</taxon>
    </lineage>
</organism>
<name>A8P682_COPC7</name>
<reference evidence="1 2" key="1">
    <citation type="journal article" date="2010" name="Proc. Natl. Acad. Sci. U.S.A.">
        <title>Insights into evolution of multicellular fungi from the assembled chromosomes of the mushroom Coprinopsis cinerea (Coprinus cinereus).</title>
        <authorList>
            <person name="Stajich J.E."/>
            <person name="Wilke S.K."/>
            <person name="Ahren D."/>
            <person name="Au C.H."/>
            <person name="Birren B.W."/>
            <person name="Borodovsky M."/>
            <person name="Burns C."/>
            <person name="Canback B."/>
            <person name="Casselton L.A."/>
            <person name="Cheng C.K."/>
            <person name="Deng J."/>
            <person name="Dietrich F.S."/>
            <person name="Fargo D.C."/>
            <person name="Farman M.L."/>
            <person name="Gathman A.C."/>
            <person name="Goldberg J."/>
            <person name="Guigo R."/>
            <person name="Hoegger P.J."/>
            <person name="Hooker J.B."/>
            <person name="Huggins A."/>
            <person name="James T.Y."/>
            <person name="Kamada T."/>
            <person name="Kilaru S."/>
            <person name="Kodira C."/>
            <person name="Kues U."/>
            <person name="Kupfer D."/>
            <person name="Kwan H.S."/>
            <person name="Lomsadze A."/>
            <person name="Li W."/>
            <person name="Lilly W.W."/>
            <person name="Ma L.J."/>
            <person name="Mackey A.J."/>
            <person name="Manning G."/>
            <person name="Martin F."/>
            <person name="Muraguchi H."/>
            <person name="Natvig D.O."/>
            <person name="Palmerini H."/>
            <person name="Ramesh M.A."/>
            <person name="Rehmeyer C.J."/>
            <person name="Roe B.A."/>
            <person name="Shenoy N."/>
            <person name="Stanke M."/>
            <person name="Ter-Hovhannisyan V."/>
            <person name="Tunlid A."/>
            <person name="Velagapudi R."/>
            <person name="Vision T.J."/>
            <person name="Zeng Q."/>
            <person name="Zolan M.E."/>
            <person name="Pukkila P.J."/>
        </authorList>
    </citation>
    <scope>NUCLEOTIDE SEQUENCE [LARGE SCALE GENOMIC DNA]</scope>
    <source>
        <strain evidence="2">Okayama-7 / 130 / ATCC MYA-4618 / FGSC 9003</strain>
    </source>
</reference>
<proteinExistence type="predicted"/>